<dbReference type="PANTHER" id="PTHR21314:SF0">
    <property type="entry name" value="QUEUOSINE 5'-PHOSPHATE N-GLYCOSYLASE_HYDROLASE"/>
    <property type="match status" value="1"/>
</dbReference>
<dbReference type="GO" id="GO:0006400">
    <property type="term" value="P:tRNA modification"/>
    <property type="evidence" value="ECO:0007669"/>
    <property type="project" value="TreeGrafter"/>
</dbReference>
<proteinExistence type="inferred from homology"/>
<comment type="function">
    <text evidence="6">Catalyzes the hydrolysis of queuosine 5'-phosphate, releasing the nucleobase queuine (q). Is required for salvage of queuine from exogenous queuosine (Q) that is imported and then converted to queuosine 5'-phosphate intracellularly.</text>
</comment>
<comment type="catalytic activity">
    <reaction evidence="5 6">
        <text>queuosine 5'-phosphate + H2O = queuine + D-ribose 5-phosphate</text>
        <dbReference type="Rhea" id="RHEA:75387"/>
        <dbReference type="ChEBI" id="CHEBI:15377"/>
        <dbReference type="ChEBI" id="CHEBI:17433"/>
        <dbReference type="ChEBI" id="CHEBI:78346"/>
        <dbReference type="ChEBI" id="CHEBI:194371"/>
    </reaction>
    <physiologicalReaction direction="left-to-right" evidence="5 6">
        <dbReference type="Rhea" id="RHEA:75388"/>
    </physiologicalReaction>
</comment>
<dbReference type="Pfam" id="PF10343">
    <property type="entry name" value="Q_salvage"/>
    <property type="match status" value="1"/>
</dbReference>
<protein>
    <recommendedName>
        <fullName evidence="3 6">Queuosine 5'-phosphate N-glycosylase/hydrolase</fullName>
        <ecNumber evidence="6">3.2.2.-</ecNumber>
    </recommendedName>
    <alternativeName>
        <fullName evidence="4 6">Queuosine-nucleotide N-glycosylase/hydrolase</fullName>
    </alternativeName>
</protein>
<comment type="similarity">
    <text evidence="2 6">Belongs to the QNG1 protein family.</text>
</comment>
<name>A0A9P0HI03_NEZVI</name>
<evidence type="ECO:0000256" key="3">
    <source>
        <dbReference type="ARBA" id="ARBA00035306"/>
    </source>
</evidence>
<dbReference type="PANTHER" id="PTHR21314">
    <property type="entry name" value="QUEUOSINE 5'-PHOSPHATE N-GLYCOSYLASE_HYDROLASE-RELATED"/>
    <property type="match status" value="1"/>
</dbReference>
<keyword evidence="8" id="KW-1185">Reference proteome</keyword>
<reference evidence="7" key="1">
    <citation type="submission" date="2022-01" db="EMBL/GenBank/DDBJ databases">
        <authorList>
            <person name="King R."/>
        </authorList>
    </citation>
    <scope>NUCLEOTIDE SEQUENCE</scope>
</reference>
<evidence type="ECO:0000256" key="2">
    <source>
        <dbReference type="ARBA" id="ARBA00035119"/>
    </source>
</evidence>
<dbReference type="OrthoDB" id="416777at2759"/>
<evidence type="ECO:0000313" key="8">
    <source>
        <dbReference type="Proteomes" id="UP001152798"/>
    </source>
</evidence>
<dbReference type="AlphaFoldDB" id="A0A9P0HI03"/>
<gene>
    <name evidence="7" type="ORF">NEZAVI_LOCUS11025</name>
</gene>
<dbReference type="EC" id="3.2.2.-" evidence="6"/>
<organism evidence="7 8">
    <name type="scientific">Nezara viridula</name>
    <name type="common">Southern green stink bug</name>
    <name type="synonym">Cimex viridulus</name>
    <dbReference type="NCBI Taxonomy" id="85310"/>
    <lineage>
        <taxon>Eukaryota</taxon>
        <taxon>Metazoa</taxon>
        <taxon>Ecdysozoa</taxon>
        <taxon>Arthropoda</taxon>
        <taxon>Hexapoda</taxon>
        <taxon>Insecta</taxon>
        <taxon>Pterygota</taxon>
        <taxon>Neoptera</taxon>
        <taxon>Paraneoptera</taxon>
        <taxon>Hemiptera</taxon>
        <taxon>Heteroptera</taxon>
        <taxon>Panheteroptera</taxon>
        <taxon>Pentatomomorpha</taxon>
        <taxon>Pentatomoidea</taxon>
        <taxon>Pentatomidae</taxon>
        <taxon>Pentatominae</taxon>
        <taxon>Nezara</taxon>
    </lineage>
</organism>
<evidence type="ECO:0000256" key="5">
    <source>
        <dbReference type="ARBA" id="ARBA00048204"/>
    </source>
</evidence>
<accession>A0A9P0HI03</accession>
<sequence length="349" mass="39987">MVVKVPLSPRKSAKYISERAKHVTIHPEGISKLAKDILKQLREENIRISSPAELETFPADLSEKDAINLVFVIDTLNFCFWIPKGAGPENPNPPQWEVTFRNQTYSGYFGLCAAIGKALDNGKCMHNPDFYSKITLKELKDILKGNNSVDIPLLTERLNCLHEVGKILIDKFDGYFINCIKKCNKNAQSLLRLITSEFPCFNDIAAYKGESVSFHKRAQILVADVWSLYYGEGISEFEDIDTITMFADYRVPQVLVLFETMSYSEELMNVLREEQEMISGCEMEVEIRGCSIEVVERLKEEVERLMVEEGDEGFVCNSILIDNYLWSYRRAHALSLTHIPFHRVPSLYY</sequence>
<evidence type="ECO:0000313" key="7">
    <source>
        <dbReference type="EMBL" id="CAH1402139.1"/>
    </source>
</evidence>
<evidence type="ECO:0000256" key="4">
    <source>
        <dbReference type="ARBA" id="ARBA00035393"/>
    </source>
</evidence>
<dbReference type="InterPro" id="IPR019438">
    <property type="entry name" value="Q_salvage"/>
</dbReference>
<dbReference type="Proteomes" id="UP001152798">
    <property type="component" value="Chromosome 5"/>
</dbReference>
<dbReference type="EMBL" id="OV725081">
    <property type="protein sequence ID" value="CAH1402139.1"/>
    <property type="molecule type" value="Genomic_DNA"/>
</dbReference>
<evidence type="ECO:0000256" key="1">
    <source>
        <dbReference type="ARBA" id="ARBA00022801"/>
    </source>
</evidence>
<keyword evidence="1 6" id="KW-0378">Hydrolase</keyword>
<dbReference type="GO" id="GO:0016787">
    <property type="term" value="F:hydrolase activity"/>
    <property type="evidence" value="ECO:0007669"/>
    <property type="project" value="UniProtKB-KW"/>
</dbReference>
<evidence type="ECO:0000256" key="6">
    <source>
        <dbReference type="RuleBase" id="RU365002"/>
    </source>
</evidence>